<dbReference type="InterPro" id="IPR001173">
    <property type="entry name" value="Glyco_trans_2-like"/>
</dbReference>
<dbReference type="GO" id="GO:0016757">
    <property type="term" value="F:glycosyltransferase activity"/>
    <property type="evidence" value="ECO:0007669"/>
    <property type="project" value="UniProtKB-KW"/>
</dbReference>
<evidence type="ECO:0000256" key="5">
    <source>
        <dbReference type="ARBA" id="ARBA00023136"/>
    </source>
</evidence>
<comment type="caution">
    <text evidence="11">The sequence shown here is derived from an EMBL/GenBank/DDBJ whole genome shotgun (WGS) entry which is preliminary data.</text>
</comment>
<evidence type="ECO:0000256" key="9">
    <source>
        <dbReference type="ARBA" id="ARBA00040345"/>
    </source>
</evidence>
<organism evidence="11 12">
    <name type="scientific">Waterburya agarophytonicola KI4</name>
    <dbReference type="NCBI Taxonomy" id="2874699"/>
    <lineage>
        <taxon>Bacteria</taxon>
        <taxon>Bacillati</taxon>
        <taxon>Cyanobacteriota</taxon>
        <taxon>Cyanophyceae</taxon>
        <taxon>Pleurocapsales</taxon>
        <taxon>Hyellaceae</taxon>
        <taxon>Waterburya</taxon>
        <taxon>Waterburya agarophytonicola</taxon>
    </lineage>
</organism>
<evidence type="ECO:0000259" key="10">
    <source>
        <dbReference type="Pfam" id="PF00535"/>
    </source>
</evidence>
<dbReference type="InterPro" id="IPR026461">
    <property type="entry name" value="Trfase_2_rSAM/seldom_assoc"/>
</dbReference>
<proteinExistence type="inferred from homology"/>
<dbReference type="Pfam" id="PF00535">
    <property type="entry name" value="Glycos_transf_2"/>
    <property type="match status" value="1"/>
</dbReference>
<evidence type="ECO:0000256" key="2">
    <source>
        <dbReference type="ARBA" id="ARBA00022475"/>
    </source>
</evidence>
<protein>
    <recommendedName>
        <fullName evidence="9">4,4'-diaponeurosporenoate glycosyltransferase</fullName>
    </recommendedName>
</protein>
<evidence type="ECO:0000313" key="12">
    <source>
        <dbReference type="Proteomes" id="UP000729733"/>
    </source>
</evidence>
<evidence type="ECO:0000256" key="3">
    <source>
        <dbReference type="ARBA" id="ARBA00022676"/>
    </source>
</evidence>
<comment type="function">
    <text evidence="6">Catalyzes the glycosylation of 4,4'-diaponeurosporenoate, i.e. the esterification of glucose at the C1'' position with the carboxyl group of 4,4'-diaponeurosporenic acid, to form glycosyl-4,4'-diaponeurosporenoate. This is a step in the biosynthesis of staphyloxanthin, an orange pigment present in most staphylococci strains.</text>
</comment>
<evidence type="ECO:0000256" key="8">
    <source>
        <dbReference type="ARBA" id="ARBA00038120"/>
    </source>
</evidence>
<evidence type="ECO:0000256" key="1">
    <source>
        <dbReference type="ARBA" id="ARBA00004236"/>
    </source>
</evidence>
<dbReference type="Proteomes" id="UP000729733">
    <property type="component" value="Unassembled WGS sequence"/>
</dbReference>
<accession>A0A964FIT3</accession>
<evidence type="ECO:0000313" key="11">
    <source>
        <dbReference type="EMBL" id="MCC0178333.1"/>
    </source>
</evidence>
<evidence type="ECO:0000256" key="7">
    <source>
        <dbReference type="ARBA" id="ARBA00037904"/>
    </source>
</evidence>
<dbReference type="NCBIfam" id="TIGR04283">
    <property type="entry name" value="glyco_like_mftF"/>
    <property type="match status" value="1"/>
</dbReference>
<evidence type="ECO:0000256" key="6">
    <source>
        <dbReference type="ARBA" id="ARBA00037281"/>
    </source>
</evidence>
<dbReference type="GO" id="GO:0005886">
    <property type="term" value="C:plasma membrane"/>
    <property type="evidence" value="ECO:0007669"/>
    <property type="project" value="UniProtKB-SubCell"/>
</dbReference>
<dbReference type="EMBL" id="JADWDC010000040">
    <property type="protein sequence ID" value="MCC0178333.1"/>
    <property type="molecule type" value="Genomic_DNA"/>
</dbReference>
<keyword evidence="4" id="KW-0808">Transferase</keyword>
<dbReference type="RefSeq" id="WP_229641398.1">
    <property type="nucleotide sequence ID" value="NZ_JADWDC010000040.1"/>
</dbReference>
<keyword evidence="3" id="KW-0328">Glycosyltransferase</keyword>
<dbReference type="PANTHER" id="PTHR43646">
    <property type="entry name" value="GLYCOSYLTRANSFERASE"/>
    <property type="match status" value="1"/>
</dbReference>
<comment type="pathway">
    <text evidence="7">Carotenoid biosynthesis; staphyloxanthin biosynthesis; staphyloxanthin from farnesyl diphosphate: step 4/5.</text>
</comment>
<comment type="similarity">
    <text evidence="8">Belongs to the glycosyltransferase 2 family. CrtQ subfamily.</text>
</comment>
<keyword evidence="2" id="KW-1003">Cell membrane</keyword>
<name>A0A964FIT3_9CYAN</name>
<dbReference type="CDD" id="cd02522">
    <property type="entry name" value="GT_2_like_a"/>
    <property type="match status" value="1"/>
</dbReference>
<keyword evidence="12" id="KW-1185">Reference proteome</keyword>
<gene>
    <name evidence="11" type="ORF">I4641_15230</name>
</gene>
<keyword evidence="5" id="KW-0472">Membrane</keyword>
<evidence type="ECO:0000256" key="4">
    <source>
        <dbReference type="ARBA" id="ARBA00022679"/>
    </source>
</evidence>
<sequence>MAQYTISIIIPVLNEAEIIQPTLAKLLSHGDLEIIVVDGGSKDNTVSIARSMGANTMTVSGGRSAQMNAGAKIAGGDILLFLHIDTKLPDRFMESIVETLQQPKVIAGAFELAIEGEDRSLRWVEMLVKVRSHLLSLPYGDQAIFITKQTFIDLGGFRDLPIMEDFELIQRLKRQGKIAIASDKVITSGRRWQKLGVWRTTLINQLIIIGYHLGISLHKLNHFYRSRGK</sequence>
<dbReference type="AlphaFoldDB" id="A0A964FIT3"/>
<dbReference type="Gene3D" id="3.90.550.10">
    <property type="entry name" value="Spore Coat Polysaccharide Biosynthesis Protein SpsA, Chain A"/>
    <property type="match status" value="1"/>
</dbReference>
<reference evidence="11" key="1">
    <citation type="journal article" date="2021" name="Antonie Van Leeuwenhoek">
        <title>Draft genome and description of Waterburya agarophytonicola gen. nov. sp. nov. (Pleurocapsales, Cyanobacteria): a seaweed symbiont.</title>
        <authorList>
            <person name="Bonthond G."/>
            <person name="Shalygin S."/>
            <person name="Bayer T."/>
            <person name="Weinberger F."/>
        </authorList>
    </citation>
    <scope>NUCLEOTIDE SEQUENCE</scope>
    <source>
        <strain evidence="11">KI4</strain>
    </source>
</reference>
<dbReference type="InterPro" id="IPR029044">
    <property type="entry name" value="Nucleotide-diphossugar_trans"/>
</dbReference>
<feature type="domain" description="Glycosyltransferase 2-like" evidence="10">
    <location>
        <begin position="7"/>
        <end position="133"/>
    </location>
</feature>
<dbReference type="PANTHER" id="PTHR43646:SF2">
    <property type="entry name" value="GLYCOSYLTRANSFERASE 2-LIKE DOMAIN-CONTAINING PROTEIN"/>
    <property type="match status" value="1"/>
</dbReference>
<comment type="subcellular location">
    <subcellularLocation>
        <location evidence="1">Cell membrane</location>
    </subcellularLocation>
</comment>
<dbReference type="SUPFAM" id="SSF53448">
    <property type="entry name" value="Nucleotide-diphospho-sugar transferases"/>
    <property type="match status" value="1"/>
</dbReference>